<evidence type="ECO:0000256" key="6">
    <source>
        <dbReference type="ARBA" id="ARBA00023170"/>
    </source>
</evidence>
<evidence type="ECO:0000256" key="8">
    <source>
        <dbReference type="RuleBase" id="RU000688"/>
    </source>
</evidence>
<dbReference type="PRINTS" id="PR00237">
    <property type="entry name" value="GPCRRHODOPSN"/>
</dbReference>
<evidence type="ECO:0000256" key="3">
    <source>
        <dbReference type="ARBA" id="ARBA00022989"/>
    </source>
</evidence>
<comment type="similarity">
    <text evidence="8">Belongs to the G-protein coupled receptor 1 family.</text>
</comment>
<name>A0ABM4CDP1_HYDVU</name>
<evidence type="ECO:0000256" key="1">
    <source>
        <dbReference type="ARBA" id="ARBA00004141"/>
    </source>
</evidence>
<keyword evidence="2 8" id="KW-0812">Transmembrane</keyword>
<keyword evidence="6 8" id="KW-0675">Receptor</keyword>
<dbReference type="InterPro" id="IPR000276">
    <property type="entry name" value="GPCR_Rhodpsn"/>
</dbReference>
<protein>
    <submittedName>
        <fullName evidence="12">C5a anaphylatoxin chemotactic receptor 1</fullName>
    </submittedName>
</protein>
<dbReference type="Pfam" id="PF00001">
    <property type="entry name" value="7tm_1"/>
    <property type="match status" value="1"/>
</dbReference>
<feature type="transmembrane region" description="Helical" evidence="9">
    <location>
        <begin position="232"/>
        <end position="259"/>
    </location>
</feature>
<feature type="transmembrane region" description="Helical" evidence="9">
    <location>
        <begin position="55"/>
        <end position="75"/>
    </location>
</feature>
<feature type="transmembrane region" description="Helical" evidence="9">
    <location>
        <begin position="136"/>
        <end position="156"/>
    </location>
</feature>
<gene>
    <name evidence="12" type="primary">LOC124817954</name>
</gene>
<dbReference type="InterPro" id="IPR017452">
    <property type="entry name" value="GPCR_Rhodpsn_7TM"/>
</dbReference>
<evidence type="ECO:0000256" key="7">
    <source>
        <dbReference type="ARBA" id="ARBA00023224"/>
    </source>
</evidence>
<dbReference type="PROSITE" id="PS00237">
    <property type="entry name" value="G_PROTEIN_RECEP_F1_1"/>
    <property type="match status" value="1"/>
</dbReference>
<evidence type="ECO:0000256" key="2">
    <source>
        <dbReference type="ARBA" id="ARBA00022692"/>
    </source>
</evidence>
<evidence type="ECO:0000256" key="5">
    <source>
        <dbReference type="ARBA" id="ARBA00023136"/>
    </source>
</evidence>
<dbReference type="PROSITE" id="PS50262">
    <property type="entry name" value="G_PROTEIN_RECEP_F1_2"/>
    <property type="match status" value="1"/>
</dbReference>
<evidence type="ECO:0000259" key="10">
    <source>
        <dbReference type="PROSITE" id="PS50262"/>
    </source>
</evidence>
<evidence type="ECO:0000313" key="11">
    <source>
        <dbReference type="Proteomes" id="UP001652625"/>
    </source>
</evidence>
<dbReference type="SUPFAM" id="SSF81321">
    <property type="entry name" value="Family A G protein-coupled receptor-like"/>
    <property type="match status" value="1"/>
</dbReference>
<sequence>MKISENALTTPLKTSEWILVVAFGLIFLTGVVGNAFVIYVFGYKRKSKPRVTADWLILYLGFADFLSSCLNPPLYMYYTFTRYQVWHFGIHSCKILPALGSIMSSISIVVLLIFAIDRYLAIISPLMGSALSWKTITIAFTGGIVVSICMHLNYVLSLEVIPNNDYITCQVSNVKKYSYAIPTCLTIFFRFVFCVLIFSFTTVQIMLTLKKCREKSFSSEQRQRFHKKSKKTLYVLLLMNLVFFFLVFPKEVLVLIHTLSWIVKKEGIYRSPMLLELNAWLKLLHTANSCANVFIYSQMHNIYRKEITQFFLKFFCHDTLLKLSRQKCFIKQSIYELSHSSLTLQLQHFRESKRKKSSMKLFLVSKKVENKVSFSK</sequence>
<accession>A0ABM4CDP1</accession>
<feature type="transmembrane region" description="Helical" evidence="9">
    <location>
        <begin position="17"/>
        <end position="43"/>
    </location>
</feature>
<dbReference type="RefSeq" id="XP_065659801.1">
    <property type="nucleotide sequence ID" value="XM_065803729.1"/>
</dbReference>
<keyword evidence="11" id="KW-1185">Reference proteome</keyword>
<keyword evidence="5 9" id="KW-0472">Membrane</keyword>
<dbReference type="Proteomes" id="UP001652625">
    <property type="component" value="Chromosome 08"/>
</dbReference>
<dbReference type="PANTHER" id="PTHR45695:SF9">
    <property type="entry name" value="LEUCOKININ RECEPTOR"/>
    <property type="match status" value="1"/>
</dbReference>
<keyword evidence="7 8" id="KW-0807">Transducer</keyword>
<reference evidence="12" key="1">
    <citation type="submission" date="2025-08" db="UniProtKB">
        <authorList>
            <consortium name="RefSeq"/>
        </authorList>
    </citation>
    <scope>IDENTIFICATION</scope>
</reference>
<keyword evidence="4 8" id="KW-0297">G-protein coupled receptor</keyword>
<feature type="domain" description="G-protein coupled receptors family 1 profile" evidence="10">
    <location>
        <begin position="33"/>
        <end position="296"/>
    </location>
</feature>
<dbReference type="Gene3D" id="1.20.1070.10">
    <property type="entry name" value="Rhodopsin 7-helix transmembrane proteins"/>
    <property type="match status" value="1"/>
</dbReference>
<feature type="transmembrane region" description="Helical" evidence="9">
    <location>
        <begin position="187"/>
        <end position="209"/>
    </location>
</feature>
<keyword evidence="3 9" id="KW-1133">Transmembrane helix</keyword>
<proteinExistence type="inferred from homology"/>
<dbReference type="GeneID" id="124817954"/>
<feature type="transmembrane region" description="Helical" evidence="9">
    <location>
        <begin position="95"/>
        <end position="116"/>
    </location>
</feature>
<dbReference type="CDD" id="cd00637">
    <property type="entry name" value="7tm_classA_rhodopsin-like"/>
    <property type="match status" value="1"/>
</dbReference>
<comment type="subcellular location">
    <subcellularLocation>
        <location evidence="1">Membrane</location>
        <topology evidence="1">Multi-pass membrane protein</topology>
    </subcellularLocation>
</comment>
<evidence type="ECO:0000256" key="9">
    <source>
        <dbReference type="SAM" id="Phobius"/>
    </source>
</evidence>
<organism evidence="11 12">
    <name type="scientific">Hydra vulgaris</name>
    <name type="common">Hydra</name>
    <name type="synonym">Hydra attenuata</name>
    <dbReference type="NCBI Taxonomy" id="6087"/>
    <lineage>
        <taxon>Eukaryota</taxon>
        <taxon>Metazoa</taxon>
        <taxon>Cnidaria</taxon>
        <taxon>Hydrozoa</taxon>
        <taxon>Hydroidolina</taxon>
        <taxon>Anthoathecata</taxon>
        <taxon>Aplanulata</taxon>
        <taxon>Hydridae</taxon>
        <taxon>Hydra</taxon>
    </lineage>
</organism>
<dbReference type="PANTHER" id="PTHR45695">
    <property type="entry name" value="LEUCOKININ RECEPTOR-RELATED"/>
    <property type="match status" value="1"/>
</dbReference>
<evidence type="ECO:0000313" key="12">
    <source>
        <dbReference type="RefSeq" id="XP_065659801.1"/>
    </source>
</evidence>
<evidence type="ECO:0000256" key="4">
    <source>
        <dbReference type="ARBA" id="ARBA00023040"/>
    </source>
</evidence>